<dbReference type="FunFam" id="2.130.10.10:FF:000232">
    <property type="entry name" value="enhancer of mRNA-decapping protein 4"/>
    <property type="match status" value="1"/>
</dbReference>
<dbReference type="InterPro" id="IPR001680">
    <property type="entry name" value="WD40_rpt"/>
</dbReference>
<feature type="compositionally biased region" description="Low complexity" evidence="10">
    <location>
        <begin position="1"/>
        <end position="11"/>
    </location>
</feature>
<comment type="similarity">
    <text evidence="2">Belongs to the WD repeat EDC4 family.</text>
</comment>
<evidence type="ECO:0000259" key="11">
    <source>
        <dbReference type="Pfam" id="PF16529"/>
    </source>
</evidence>
<sequence length="1706" mass="184134">MASPGNPNQQQQGGGGIIGGGGGFDLNKLFKPSSSNPMNMMQPHIQQQQQGPSPSPNSNTTTSGNLTTSPSFPLPSSSPPYLTPSSSYPPPTGPYHPFHHPHYLSPYPPPPSPQQLHNQFLTNTNIHLQNRPQPISSFAPSPPPLSPNNSGGAVLMDILTNQNQQQPPLSTNLSGPFPSSTPSTAFITTSPPVPSAPPVSLASPTQQCCAPPARMLSTKLPKGRHLNGNHVVYDIDVRLQGEVQPQLEVTPITKYLSDPGLVLGRQIAVNRNYICYGLKPGAIRILNINTALRSLLRGHNQKVTDMAFFAEDVHLLASACVDGRVFIRKINEGSDEEEKPQIFERILLALHIIADGESFHPRVCWHPHKQEILIVAIGNLILKIDTIKIGKGGAFSVEQPLTCPIDKLIDGVQLVGKHDGEVTELSMCQWMTTRLASASTDGVVKIWEDRKAVPLAVFRPHDGNPVNSVAFLTAPDRPDHIVLITGGPLNQEVKIWASASEEGWLLPSDSESWQCTQTLTLKSSAESSAEDAFFNQVVALPRASLFLLANAKKNAIYAVHLEYGPYPAATQMDYIAEFTVTMPILSLTGTSDCLPNGENIVQVYCVQTQAIQQYALNLSQCLPPPLENMVFEKTESNVSHAFDTANSDGSAFMESSHGSKPTEISTGNMTSTPPMTPSSSESAPVASHPESLGSSDVGSSLDIASSGGQTKAITISSRNNTDNANIVSPHLLLSPKLSRSLSGLQSPANITDPNVQLGGHAGDQPVPDHSVDRRIETVKENVTDTSTGDNLNKGEKNIEQTGIAMVSEPPVMFKHPTHLITPSEILSRGAASENSQTTQGLNVGEANIQDVLVNNDTENVEVEVKVVEETPGSGTVPISSSKEKPARLTISKNTSSRLKKKREEFLLKADLAGTTYLHGAYKGPEEKKENVISSEVTESTSPILKQTTADALLVDSVASEKNKGEPDDWEDAADMSTPKLDGDGELSRGESGTNQNNDFDLPRESHTPVAEKKEKPFYSQASDLGIQMARDCHVEAYSVGAIRQANEGSITEVFDRNPSGVDEEQHITEDVPAKSGEAETSVAVPQSPAPAPATKGKKQKGKSSQVSVPSSPSPSPFNSTGSSNEPGCTSSAQSSDAALPQILALQDTLDQLLNMQKEMQKQMNTMISVPVSKEGKRLEASLGRSIEKIIRANTDALWARFQEEHTKHEKLEKDRTQQLTNLITNCINKDLPTALEKTLKKEIAAIGPAVARAITPVLEKSISSAITESFQKGVGEKAVNQLEKTVSSKLEATVARQIQSQFQTSGKQALQDALRSTLEASIIPAFEMSCKAMFDQVDATFQNGLNKHINDVQQQFNSMHSPVAIALRDAINSASSLTQTLSGELADGQRQLLAMAAAGANSKVGDPSTKLGNGPLPGMHEMPEVPLDPTKELSRLIAEQKYEEAFTLALHRSDVSIVSWLCSQVDLQGILSISPLPLSQGVLLALLQQLACDFSNETSRKLAWMTDVAAAINPTDPMISMHVGPIFDQVYQIVVHQRSLPSTSASEASGIRVLLVVINSVLRSCGKRYRLQQRNVQTKLILRGTSHVLKNSIPPTDDCRNQGVVTLRRASSARLKENLFRRKLQQRNADSVLLSLQALTLPHKWCLDGIVLLDFGMQPSTQIGKHFGRHRGFRSVFSDDFVLTECGGPTVAVDEERSFGGSPVDI</sequence>
<dbReference type="FunFam" id="1.10.220.100:FF:000001">
    <property type="entry name" value="Enhancer of mRNA-decapping protein 4"/>
    <property type="match status" value="1"/>
</dbReference>
<evidence type="ECO:0000256" key="5">
    <source>
        <dbReference type="ARBA" id="ARBA00022574"/>
    </source>
</evidence>
<feature type="compositionally biased region" description="Polar residues" evidence="10">
    <location>
        <begin position="931"/>
        <end position="943"/>
    </location>
</feature>
<dbReference type="PANTHER" id="PTHR15598:SF7">
    <property type="entry name" value="ENHANCER OF MRNA-DECAPPING-LIKE PROTEIN"/>
    <property type="match status" value="1"/>
</dbReference>
<evidence type="ECO:0000313" key="13">
    <source>
        <dbReference type="EMBL" id="KAJ6967511.1"/>
    </source>
</evidence>
<evidence type="ECO:0000256" key="8">
    <source>
        <dbReference type="ARBA" id="ARBA00023054"/>
    </source>
</evidence>
<dbReference type="Gene3D" id="1.10.220.100">
    <property type="entry name" value="conserved c-terminal region of ge- 1"/>
    <property type="match status" value="1"/>
</dbReference>
<dbReference type="GO" id="GO:0031087">
    <property type="term" value="P:deadenylation-independent decapping of nuclear-transcribed mRNA"/>
    <property type="evidence" value="ECO:0007669"/>
    <property type="project" value="InterPro"/>
</dbReference>
<proteinExistence type="inferred from homology"/>
<protein>
    <submittedName>
        <fullName evidence="13">Enhancer of mRNA-decapping protein 4-like</fullName>
    </submittedName>
</protein>
<organism evidence="13 14">
    <name type="scientific">Populus alba x Populus x berolinensis</name>
    <dbReference type="NCBI Taxonomy" id="444605"/>
    <lineage>
        <taxon>Eukaryota</taxon>
        <taxon>Viridiplantae</taxon>
        <taxon>Streptophyta</taxon>
        <taxon>Embryophyta</taxon>
        <taxon>Tracheophyta</taxon>
        <taxon>Spermatophyta</taxon>
        <taxon>Magnoliopsida</taxon>
        <taxon>eudicotyledons</taxon>
        <taxon>Gunneridae</taxon>
        <taxon>Pentapetalae</taxon>
        <taxon>rosids</taxon>
        <taxon>fabids</taxon>
        <taxon>Malpighiales</taxon>
        <taxon>Salicaceae</taxon>
        <taxon>Saliceae</taxon>
        <taxon>Populus</taxon>
    </lineage>
</organism>
<keyword evidence="8" id="KW-0175">Coiled coil</keyword>
<dbReference type="InterPro" id="IPR015943">
    <property type="entry name" value="WD40/YVTN_repeat-like_dom_sf"/>
</dbReference>
<reference evidence="13 14" key="1">
    <citation type="journal article" date="2023" name="Mol. Ecol. Resour.">
        <title>Chromosome-level genome assembly of a triploid poplar Populus alba 'Berolinensis'.</title>
        <authorList>
            <person name="Chen S."/>
            <person name="Yu Y."/>
            <person name="Wang X."/>
            <person name="Wang S."/>
            <person name="Zhang T."/>
            <person name="Zhou Y."/>
            <person name="He R."/>
            <person name="Meng N."/>
            <person name="Wang Y."/>
            <person name="Liu W."/>
            <person name="Liu Z."/>
            <person name="Liu J."/>
            <person name="Guo Q."/>
            <person name="Huang H."/>
            <person name="Sederoff R.R."/>
            <person name="Wang G."/>
            <person name="Qu G."/>
            <person name="Chen S."/>
        </authorList>
    </citation>
    <scope>NUCLEOTIDE SEQUENCE [LARGE SCALE GENOMIC DNA]</scope>
    <source>
        <strain evidence="13">SC-2020</strain>
    </source>
</reference>
<keyword evidence="7" id="KW-0677">Repeat</keyword>
<dbReference type="InterPro" id="IPR049404">
    <property type="entry name" value="EDC4_C"/>
</dbReference>
<feature type="compositionally biased region" description="Low complexity" evidence="10">
    <location>
        <begin position="665"/>
        <end position="684"/>
    </location>
</feature>
<dbReference type="InterPro" id="IPR032401">
    <property type="entry name" value="EDC4_WD40"/>
</dbReference>
<feature type="compositionally biased region" description="Low complexity" evidence="10">
    <location>
        <begin position="691"/>
        <end position="702"/>
    </location>
</feature>
<feature type="compositionally biased region" description="Gly residues" evidence="10">
    <location>
        <begin position="12"/>
        <end position="24"/>
    </location>
</feature>
<dbReference type="SMART" id="SM00320">
    <property type="entry name" value="WD40"/>
    <property type="match status" value="3"/>
</dbReference>
<keyword evidence="14" id="KW-1185">Reference proteome</keyword>
<keyword evidence="5 9" id="KW-0853">WD repeat</keyword>
<dbReference type="InterPro" id="IPR044938">
    <property type="entry name" value="EDC4_C_sf"/>
</dbReference>
<dbReference type="GO" id="GO:0000932">
    <property type="term" value="C:P-body"/>
    <property type="evidence" value="ECO:0007669"/>
    <property type="project" value="UniProtKB-SubCell"/>
</dbReference>
<feature type="domain" description="Enhancer of mRNA-decapping protein 4 WD40 repeat region" evidence="11">
    <location>
        <begin position="249"/>
        <end position="561"/>
    </location>
</feature>
<feature type="region of interest" description="Disordered" evidence="10">
    <location>
        <begin position="924"/>
        <end position="943"/>
    </location>
</feature>
<feature type="compositionally biased region" description="Basic and acidic residues" evidence="10">
    <location>
        <begin position="1000"/>
        <end position="1016"/>
    </location>
</feature>
<feature type="region of interest" description="Disordered" evidence="10">
    <location>
        <begin position="1070"/>
        <end position="1135"/>
    </location>
</feature>
<feature type="region of interest" description="Disordered" evidence="10">
    <location>
        <begin position="130"/>
        <end position="149"/>
    </location>
</feature>
<gene>
    <name evidence="13" type="ORF">NC653_035662</name>
</gene>
<evidence type="ECO:0000259" key="12">
    <source>
        <dbReference type="Pfam" id="PF21289"/>
    </source>
</evidence>
<feature type="compositionally biased region" description="Polar residues" evidence="10">
    <location>
        <begin position="1125"/>
        <end position="1135"/>
    </location>
</feature>
<keyword evidence="6" id="KW-0507">mRNA processing</keyword>
<dbReference type="Gene3D" id="2.130.10.10">
    <property type="entry name" value="YVTN repeat-like/Quinoprotein amine dehydrogenase"/>
    <property type="match status" value="1"/>
</dbReference>
<evidence type="ECO:0000256" key="2">
    <source>
        <dbReference type="ARBA" id="ARBA00009639"/>
    </source>
</evidence>
<dbReference type="EMBL" id="JAQIZT010000016">
    <property type="protein sequence ID" value="KAJ6967511.1"/>
    <property type="molecule type" value="Genomic_DNA"/>
</dbReference>
<dbReference type="SUPFAM" id="SSF50978">
    <property type="entry name" value="WD40 repeat-like"/>
    <property type="match status" value="1"/>
</dbReference>
<comment type="caution">
    <text evidence="13">The sequence shown here is derived from an EMBL/GenBank/DDBJ whole genome shotgun (WGS) entry which is preliminary data.</text>
</comment>
<dbReference type="InterPro" id="IPR045152">
    <property type="entry name" value="EDC4-like"/>
</dbReference>
<accession>A0AAD6LI77</accession>
<feature type="region of interest" description="Disordered" evidence="10">
    <location>
        <begin position="1"/>
        <end position="94"/>
    </location>
</feature>
<evidence type="ECO:0000256" key="6">
    <source>
        <dbReference type="ARBA" id="ARBA00022664"/>
    </source>
</evidence>
<dbReference type="InterPro" id="IPR036322">
    <property type="entry name" value="WD40_repeat_dom_sf"/>
</dbReference>
<feature type="domain" description="Enhancer of mRNA-decapping protein 4 C-terminal" evidence="12">
    <location>
        <begin position="1435"/>
        <end position="1536"/>
    </location>
</feature>
<evidence type="ECO:0000256" key="4">
    <source>
        <dbReference type="ARBA" id="ARBA00022553"/>
    </source>
</evidence>
<dbReference type="Pfam" id="PF21289">
    <property type="entry name" value="EDC4_C"/>
    <property type="match status" value="1"/>
</dbReference>
<evidence type="ECO:0000256" key="9">
    <source>
        <dbReference type="PROSITE-ProRule" id="PRU00221"/>
    </source>
</evidence>
<name>A0AAD6LI77_9ROSI</name>
<dbReference type="Proteomes" id="UP001164929">
    <property type="component" value="Chromosome 16"/>
</dbReference>
<feature type="region of interest" description="Disordered" evidence="10">
    <location>
        <begin position="959"/>
        <end position="1016"/>
    </location>
</feature>
<evidence type="ECO:0000256" key="3">
    <source>
        <dbReference type="ARBA" id="ARBA00022490"/>
    </source>
</evidence>
<feature type="compositionally biased region" description="Low complexity" evidence="10">
    <location>
        <begin position="1102"/>
        <end position="1124"/>
    </location>
</feature>
<dbReference type="PROSITE" id="PS50082">
    <property type="entry name" value="WD_REPEATS_2"/>
    <property type="match status" value="1"/>
</dbReference>
<dbReference type="Pfam" id="PF16529">
    <property type="entry name" value="Ge1_WD40"/>
    <property type="match status" value="1"/>
</dbReference>
<dbReference type="PANTHER" id="PTHR15598">
    <property type="entry name" value="ENHANCER OF MRNA-DECAPPING PROTEIN 4"/>
    <property type="match status" value="1"/>
</dbReference>
<evidence type="ECO:0000256" key="7">
    <source>
        <dbReference type="ARBA" id="ARBA00022737"/>
    </source>
</evidence>
<evidence type="ECO:0000313" key="14">
    <source>
        <dbReference type="Proteomes" id="UP001164929"/>
    </source>
</evidence>
<feature type="region of interest" description="Disordered" evidence="10">
    <location>
        <begin position="642"/>
        <end position="705"/>
    </location>
</feature>
<dbReference type="GO" id="GO:0006397">
    <property type="term" value="P:mRNA processing"/>
    <property type="evidence" value="ECO:0007669"/>
    <property type="project" value="UniProtKB-KW"/>
</dbReference>
<feature type="repeat" description="WD" evidence="9">
    <location>
        <begin position="415"/>
        <end position="448"/>
    </location>
</feature>
<keyword evidence="3" id="KW-0963">Cytoplasm</keyword>
<keyword evidence="4" id="KW-0597">Phosphoprotein</keyword>
<feature type="compositionally biased region" description="Pro residues" evidence="10">
    <location>
        <begin position="72"/>
        <end position="94"/>
    </location>
</feature>
<evidence type="ECO:0000256" key="10">
    <source>
        <dbReference type="SAM" id="MobiDB-lite"/>
    </source>
</evidence>
<feature type="compositionally biased region" description="Low complexity" evidence="10">
    <location>
        <begin position="36"/>
        <end position="71"/>
    </location>
</feature>
<comment type="subcellular location">
    <subcellularLocation>
        <location evidence="1">Cytoplasm</location>
        <location evidence="1">P-body</location>
    </subcellularLocation>
</comment>
<evidence type="ECO:0000256" key="1">
    <source>
        <dbReference type="ARBA" id="ARBA00004201"/>
    </source>
</evidence>